<dbReference type="PROSITE" id="PS51186">
    <property type="entry name" value="GNAT"/>
    <property type="match status" value="1"/>
</dbReference>
<dbReference type="InterPro" id="IPR016181">
    <property type="entry name" value="Acyl_CoA_acyltransferase"/>
</dbReference>
<sequence length="154" mass="17544">MEAYHLEQAKWQDAELIAPLFNDYRVYYGQQPDPAGALQFIQDRLKAEESVIFIAVADKDGSRQAGGFAQLYPSFSSVTMQRLWVLNDLYVAEHLRGQALGKLLLAGVREFALSTGSKGLTLTTMTDNIRAQRLYESQGYVRDEEFYTYDLIFK</sequence>
<feature type="domain" description="N-acetyltransferase" evidence="3">
    <location>
        <begin position="4"/>
        <end position="154"/>
    </location>
</feature>
<evidence type="ECO:0000256" key="1">
    <source>
        <dbReference type="ARBA" id="ARBA00022679"/>
    </source>
</evidence>
<dbReference type="OrthoDB" id="9792929at2"/>
<keyword evidence="5" id="KW-1185">Reference proteome</keyword>
<dbReference type="Gene3D" id="3.40.630.30">
    <property type="match status" value="1"/>
</dbReference>
<dbReference type="STRING" id="1174501.SAMN05216192_17415"/>
<reference evidence="5" key="1">
    <citation type="submission" date="2016-10" db="EMBL/GenBank/DDBJ databases">
        <authorList>
            <person name="Varghese N."/>
            <person name="Submissions S."/>
        </authorList>
    </citation>
    <scope>NUCLEOTIDE SEQUENCE [LARGE SCALE GENOMIC DNA]</scope>
    <source>
        <strain evidence="5">CGMCC 1.11012</strain>
    </source>
</reference>
<dbReference type="Pfam" id="PF00583">
    <property type="entry name" value="Acetyltransf_1"/>
    <property type="match status" value="1"/>
</dbReference>
<evidence type="ECO:0000256" key="2">
    <source>
        <dbReference type="ARBA" id="ARBA00023315"/>
    </source>
</evidence>
<organism evidence="4 5">
    <name type="scientific">Paenibacillus typhae</name>
    <dbReference type="NCBI Taxonomy" id="1174501"/>
    <lineage>
        <taxon>Bacteria</taxon>
        <taxon>Bacillati</taxon>
        <taxon>Bacillota</taxon>
        <taxon>Bacilli</taxon>
        <taxon>Bacillales</taxon>
        <taxon>Paenibacillaceae</taxon>
        <taxon>Paenibacillus</taxon>
    </lineage>
</organism>
<keyword evidence="4" id="KW-0687">Ribonucleoprotein</keyword>
<dbReference type="SUPFAM" id="SSF55729">
    <property type="entry name" value="Acyl-CoA N-acyltransferases (Nat)"/>
    <property type="match status" value="1"/>
</dbReference>
<dbReference type="PANTHER" id="PTHR43877:SF2">
    <property type="entry name" value="AMINOALKYLPHOSPHONATE N-ACETYLTRANSFERASE-RELATED"/>
    <property type="match status" value="1"/>
</dbReference>
<proteinExistence type="predicted"/>
<dbReference type="Proteomes" id="UP000199050">
    <property type="component" value="Unassembled WGS sequence"/>
</dbReference>
<dbReference type="InterPro" id="IPR050832">
    <property type="entry name" value="Bact_Acetyltransf"/>
</dbReference>
<evidence type="ECO:0000259" key="3">
    <source>
        <dbReference type="PROSITE" id="PS51186"/>
    </source>
</evidence>
<keyword evidence="1" id="KW-0808">Transferase</keyword>
<dbReference type="RefSeq" id="WP_090720231.1">
    <property type="nucleotide sequence ID" value="NZ_CBCSKY010000091.1"/>
</dbReference>
<evidence type="ECO:0000313" key="5">
    <source>
        <dbReference type="Proteomes" id="UP000199050"/>
    </source>
</evidence>
<keyword evidence="4" id="KW-0689">Ribosomal protein</keyword>
<protein>
    <submittedName>
        <fullName evidence="4">Ribosomal protein S18 acetylase RimI</fullName>
    </submittedName>
</protein>
<dbReference type="GO" id="GO:0016747">
    <property type="term" value="F:acyltransferase activity, transferring groups other than amino-acyl groups"/>
    <property type="evidence" value="ECO:0007669"/>
    <property type="project" value="InterPro"/>
</dbReference>
<dbReference type="PANTHER" id="PTHR43877">
    <property type="entry name" value="AMINOALKYLPHOSPHONATE N-ACETYLTRANSFERASE-RELATED-RELATED"/>
    <property type="match status" value="1"/>
</dbReference>
<keyword evidence="2" id="KW-0012">Acyltransferase</keyword>
<dbReference type="EMBL" id="FNDX01000074">
    <property type="protein sequence ID" value="SDL10265.1"/>
    <property type="molecule type" value="Genomic_DNA"/>
</dbReference>
<accession>A0A1G9HBQ2</accession>
<dbReference type="CDD" id="cd04301">
    <property type="entry name" value="NAT_SF"/>
    <property type="match status" value="1"/>
</dbReference>
<name>A0A1G9HBQ2_9BACL</name>
<dbReference type="InterPro" id="IPR000182">
    <property type="entry name" value="GNAT_dom"/>
</dbReference>
<dbReference type="AlphaFoldDB" id="A0A1G9HBQ2"/>
<gene>
    <name evidence="4" type="ORF">SAMN05216192_17415</name>
</gene>
<evidence type="ECO:0000313" key="4">
    <source>
        <dbReference type="EMBL" id="SDL10265.1"/>
    </source>
</evidence>
<dbReference type="GO" id="GO:0005840">
    <property type="term" value="C:ribosome"/>
    <property type="evidence" value="ECO:0007669"/>
    <property type="project" value="UniProtKB-KW"/>
</dbReference>